<keyword evidence="1" id="KW-0285">Flavoprotein</keyword>
<gene>
    <name evidence="4" type="ORF">AWB75_05243</name>
</gene>
<feature type="domain" description="FAD/NAD(P)-binding" evidence="3">
    <location>
        <begin position="7"/>
        <end position="291"/>
    </location>
</feature>
<organism evidence="4 5">
    <name type="scientific">Caballeronia catudaia</name>
    <dbReference type="NCBI Taxonomy" id="1777136"/>
    <lineage>
        <taxon>Bacteria</taxon>
        <taxon>Pseudomonadati</taxon>
        <taxon>Pseudomonadota</taxon>
        <taxon>Betaproteobacteria</taxon>
        <taxon>Burkholderiales</taxon>
        <taxon>Burkholderiaceae</taxon>
        <taxon>Caballeronia</taxon>
    </lineage>
</organism>
<dbReference type="GO" id="GO:0016491">
    <property type="term" value="F:oxidoreductase activity"/>
    <property type="evidence" value="ECO:0007669"/>
    <property type="project" value="UniProtKB-KW"/>
</dbReference>
<reference evidence="4" key="1">
    <citation type="submission" date="2016-01" db="EMBL/GenBank/DDBJ databases">
        <authorList>
            <person name="Peeters C."/>
        </authorList>
    </citation>
    <scope>NUCLEOTIDE SEQUENCE [LARGE SCALE GENOMIC DNA]</scope>
    <source>
        <strain evidence="4">LMG 29318</strain>
    </source>
</reference>
<dbReference type="Pfam" id="PF07992">
    <property type="entry name" value="Pyr_redox_2"/>
    <property type="match status" value="1"/>
</dbReference>
<comment type="caution">
    <text evidence="4">The sequence shown here is derived from an EMBL/GenBank/DDBJ whole genome shotgun (WGS) entry which is preliminary data.</text>
</comment>
<dbReference type="InterPro" id="IPR036188">
    <property type="entry name" value="FAD/NAD-bd_sf"/>
</dbReference>
<dbReference type="SUPFAM" id="SSF51905">
    <property type="entry name" value="FAD/NAD(P)-binding domain"/>
    <property type="match status" value="1"/>
</dbReference>
<dbReference type="AlphaFoldDB" id="A0A158CJ26"/>
<keyword evidence="2" id="KW-0560">Oxidoreductase</keyword>
<evidence type="ECO:0000259" key="3">
    <source>
        <dbReference type="Pfam" id="PF07992"/>
    </source>
</evidence>
<keyword evidence="5" id="KW-1185">Reference proteome</keyword>
<dbReference type="InterPro" id="IPR050097">
    <property type="entry name" value="Ferredoxin-NADP_redctase_2"/>
</dbReference>
<evidence type="ECO:0000313" key="5">
    <source>
        <dbReference type="Proteomes" id="UP000054870"/>
    </source>
</evidence>
<dbReference type="Gene3D" id="3.50.50.60">
    <property type="entry name" value="FAD/NAD(P)-binding domain"/>
    <property type="match status" value="2"/>
</dbReference>
<dbReference type="InterPro" id="IPR023753">
    <property type="entry name" value="FAD/NAD-binding_dom"/>
</dbReference>
<dbReference type="OrthoDB" id="9786503at2"/>
<dbReference type="PRINTS" id="PR00469">
    <property type="entry name" value="PNDRDTASEII"/>
</dbReference>
<dbReference type="RefSeq" id="WP_061126969.1">
    <property type="nucleotide sequence ID" value="NZ_FCOF02000032.1"/>
</dbReference>
<dbReference type="EMBL" id="FCOF02000032">
    <property type="protein sequence ID" value="SAK82374.1"/>
    <property type="molecule type" value="Genomic_DNA"/>
</dbReference>
<dbReference type="Proteomes" id="UP000054870">
    <property type="component" value="Unassembled WGS sequence"/>
</dbReference>
<name>A0A158CJ26_9BURK</name>
<accession>A0A158CJ26</accession>
<evidence type="ECO:0000256" key="1">
    <source>
        <dbReference type="ARBA" id="ARBA00022630"/>
    </source>
</evidence>
<sequence>MNDPIVDCIIVGGGPAGLTAALYLARFRRSTIVIDDRQSRASLIPIVRNLAGFESGINGNELLAKMRRQIECYDVPVVEGRVTTIREIDGRFFVQYCSNIGSSFRNLVAHRALLACGIRDKLPPINEAVRLTQRGLLRFCAICDGFEAQGKRIAMLGPASRALSHALFFRTFCQQVAVIASDIDVLTQQERALAAQNSIDLIPTGALELPDNTEAPVSVACQNGRRHVFDAVYPVLGCFPQAELLSGFDVQRDSDGMIVTDKHQRTSVNGLYAAGDAVNSLNQICVAVGEAAMASMAIHRSLPANPL</sequence>
<evidence type="ECO:0000313" key="4">
    <source>
        <dbReference type="EMBL" id="SAK82374.1"/>
    </source>
</evidence>
<dbReference type="PANTHER" id="PTHR48105">
    <property type="entry name" value="THIOREDOXIN REDUCTASE 1-RELATED-RELATED"/>
    <property type="match status" value="1"/>
</dbReference>
<proteinExistence type="predicted"/>
<evidence type="ECO:0000256" key="2">
    <source>
        <dbReference type="ARBA" id="ARBA00023002"/>
    </source>
</evidence>
<dbReference type="PRINTS" id="PR00368">
    <property type="entry name" value="FADPNR"/>
</dbReference>
<protein>
    <submittedName>
        <fullName evidence="4">Pyridine nucleotide-disulfide oxidoreductase, class II</fullName>
    </submittedName>
</protein>